<comment type="pathway">
    <text evidence="7">Metabolic intermediate biosynthesis; chorismate biosynthesis; chorismate from D-erythrose 4-phosphate and phosphoenolpyruvate: step 5/7.</text>
</comment>
<dbReference type="RefSeq" id="WP_187304301.1">
    <property type="nucleotide sequence ID" value="NZ_JACRYT010000028.1"/>
</dbReference>
<keyword evidence="7" id="KW-0479">Metal-binding</keyword>
<name>A0A923NMD2_9FIRM</name>
<evidence type="ECO:0000313" key="9">
    <source>
        <dbReference type="Proteomes" id="UP000602647"/>
    </source>
</evidence>
<comment type="cofactor">
    <cofactor evidence="7">
        <name>Mg(2+)</name>
        <dbReference type="ChEBI" id="CHEBI:18420"/>
    </cofactor>
    <text evidence="7">Binds 1 Mg(2+) ion per subunit.</text>
</comment>
<dbReference type="GO" id="GO:0009423">
    <property type="term" value="P:chorismate biosynthetic process"/>
    <property type="evidence" value="ECO:0007669"/>
    <property type="project" value="UniProtKB-UniRule"/>
</dbReference>
<dbReference type="GO" id="GO:0000287">
    <property type="term" value="F:magnesium ion binding"/>
    <property type="evidence" value="ECO:0007669"/>
    <property type="project" value="UniProtKB-UniRule"/>
</dbReference>
<keyword evidence="2 7" id="KW-0808">Transferase</keyword>
<proteinExistence type="inferred from homology"/>
<feature type="binding site" evidence="7">
    <location>
        <position position="71"/>
    </location>
    <ligand>
        <name>substrate</name>
    </ligand>
</feature>
<evidence type="ECO:0000256" key="3">
    <source>
        <dbReference type="ARBA" id="ARBA00022741"/>
    </source>
</evidence>
<feature type="binding site" evidence="7">
    <location>
        <begin position="25"/>
        <end position="30"/>
    </location>
    <ligand>
        <name>ATP</name>
        <dbReference type="ChEBI" id="CHEBI:30616"/>
    </ligand>
</feature>
<dbReference type="GO" id="GO:0004765">
    <property type="term" value="F:shikimate kinase activity"/>
    <property type="evidence" value="ECO:0007669"/>
    <property type="project" value="UniProtKB-UniRule"/>
</dbReference>
<dbReference type="SUPFAM" id="SSF52540">
    <property type="entry name" value="P-loop containing nucleoside triphosphate hydrolases"/>
    <property type="match status" value="1"/>
</dbReference>
<feature type="binding site" evidence="7">
    <location>
        <position position="150"/>
    </location>
    <ligand>
        <name>substrate</name>
    </ligand>
</feature>
<dbReference type="GO" id="GO:0008652">
    <property type="term" value="P:amino acid biosynthetic process"/>
    <property type="evidence" value="ECO:0007669"/>
    <property type="project" value="UniProtKB-KW"/>
</dbReference>
<keyword evidence="3 7" id="KW-0547">Nucleotide-binding</keyword>
<comment type="caution">
    <text evidence="7">Lacks conserved residue(s) required for the propagation of feature annotation.</text>
</comment>
<comment type="subunit">
    <text evidence="7">Monomer.</text>
</comment>
<dbReference type="EC" id="2.7.1.71" evidence="7"/>
<protein>
    <recommendedName>
        <fullName evidence="7">Shikimate kinase</fullName>
        <shortName evidence="7">SK</shortName>
        <ecNumber evidence="7">2.7.1.71</ecNumber>
    </recommendedName>
</protein>
<keyword evidence="1 7" id="KW-0028">Amino-acid biosynthesis</keyword>
<evidence type="ECO:0000256" key="2">
    <source>
        <dbReference type="ARBA" id="ARBA00022679"/>
    </source>
</evidence>
<dbReference type="Proteomes" id="UP000602647">
    <property type="component" value="Unassembled WGS sequence"/>
</dbReference>
<dbReference type="GO" id="GO:0005829">
    <property type="term" value="C:cytosol"/>
    <property type="evidence" value="ECO:0007669"/>
    <property type="project" value="TreeGrafter"/>
</dbReference>
<keyword evidence="6 7" id="KW-0057">Aromatic amino acid biosynthesis</keyword>
<dbReference type="EMBL" id="JACRYT010000028">
    <property type="protein sequence ID" value="MBC6681204.1"/>
    <property type="molecule type" value="Genomic_DNA"/>
</dbReference>
<dbReference type="HAMAP" id="MF_00109">
    <property type="entry name" value="Shikimate_kinase"/>
    <property type="match status" value="1"/>
</dbReference>
<feature type="binding site" evidence="7">
    <location>
        <position position="93"/>
    </location>
    <ligand>
        <name>substrate</name>
    </ligand>
</feature>
<dbReference type="InterPro" id="IPR031322">
    <property type="entry name" value="Shikimate/glucono_kinase"/>
</dbReference>
<evidence type="ECO:0000256" key="6">
    <source>
        <dbReference type="ARBA" id="ARBA00023141"/>
    </source>
</evidence>
<feature type="binding site" evidence="7">
    <location>
        <position position="29"/>
    </location>
    <ligand>
        <name>Mg(2+)</name>
        <dbReference type="ChEBI" id="CHEBI:18420"/>
    </ligand>
</feature>
<keyword evidence="7" id="KW-0963">Cytoplasm</keyword>
<dbReference type="PANTHER" id="PTHR21087:SF16">
    <property type="entry name" value="SHIKIMATE KINASE 1, CHLOROPLASTIC"/>
    <property type="match status" value="1"/>
</dbReference>
<comment type="subcellular location">
    <subcellularLocation>
        <location evidence="7">Cytoplasm</location>
    </subcellularLocation>
</comment>
<evidence type="ECO:0000256" key="1">
    <source>
        <dbReference type="ARBA" id="ARBA00022605"/>
    </source>
</evidence>
<accession>A0A923NMD2</accession>
<dbReference type="Gene3D" id="3.40.50.300">
    <property type="entry name" value="P-loop containing nucleotide triphosphate hydrolases"/>
    <property type="match status" value="1"/>
</dbReference>
<dbReference type="PANTHER" id="PTHR21087">
    <property type="entry name" value="SHIKIMATE KINASE"/>
    <property type="match status" value="1"/>
</dbReference>
<evidence type="ECO:0000313" key="8">
    <source>
        <dbReference type="EMBL" id="MBC6681204.1"/>
    </source>
</evidence>
<comment type="catalytic activity">
    <reaction evidence="7">
        <text>shikimate + ATP = 3-phosphoshikimate + ADP + H(+)</text>
        <dbReference type="Rhea" id="RHEA:13121"/>
        <dbReference type="ChEBI" id="CHEBI:15378"/>
        <dbReference type="ChEBI" id="CHEBI:30616"/>
        <dbReference type="ChEBI" id="CHEBI:36208"/>
        <dbReference type="ChEBI" id="CHEBI:145989"/>
        <dbReference type="ChEBI" id="CHEBI:456216"/>
        <dbReference type="EC" id="2.7.1.71"/>
    </reaction>
</comment>
<comment type="caution">
    <text evidence="8">The sequence shown here is derived from an EMBL/GenBank/DDBJ whole genome shotgun (WGS) entry which is preliminary data.</text>
</comment>
<evidence type="ECO:0000256" key="7">
    <source>
        <dbReference type="HAMAP-Rule" id="MF_00109"/>
    </source>
</evidence>
<dbReference type="GO" id="GO:0005524">
    <property type="term" value="F:ATP binding"/>
    <property type="evidence" value="ECO:0007669"/>
    <property type="project" value="UniProtKB-UniRule"/>
</dbReference>
<dbReference type="CDD" id="cd00464">
    <property type="entry name" value="SK"/>
    <property type="match status" value="1"/>
</dbReference>
<keyword evidence="7" id="KW-0460">Magnesium</keyword>
<sequence length="182" mass="20663">MCREKAERTGEKPFPRNLFFIGFMGCGKSTISGKFGELFSMEQVEMDERIEEQAGMKISEIFRVHGEKAFRDMETEFLRGLCCRGGLAVSCGGGVPLRKENVELMKNSGKVIFLTASPQTIYERVKGSSDRPLLEGKKNTDAIREMIEIRRPIYEAAADFRISTDGKSIEEICREVYEQARR</sequence>
<dbReference type="AlphaFoldDB" id="A0A923NMD2"/>
<organism evidence="8 9">
    <name type="scientific">Zhenpiania hominis</name>
    <dbReference type="NCBI Taxonomy" id="2763644"/>
    <lineage>
        <taxon>Bacteria</taxon>
        <taxon>Bacillati</taxon>
        <taxon>Bacillota</taxon>
        <taxon>Clostridia</taxon>
        <taxon>Peptostreptococcales</taxon>
        <taxon>Anaerovoracaceae</taxon>
        <taxon>Zhenpiania</taxon>
    </lineage>
</organism>
<reference evidence="8" key="1">
    <citation type="submission" date="2020-08" db="EMBL/GenBank/DDBJ databases">
        <title>Genome public.</title>
        <authorList>
            <person name="Liu C."/>
            <person name="Sun Q."/>
        </authorList>
    </citation>
    <scope>NUCLEOTIDE SEQUENCE</scope>
    <source>
        <strain evidence="8">BX12</strain>
    </source>
</reference>
<dbReference type="InterPro" id="IPR000623">
    <property type="entry name" value="Shikimate_kinase/TSH1"/>
</dbReference>
<dbReference type="Pfam" id="PF01202">
    <property type="entry name" value="SKI"/>
    <property type="match status" value="1"/>
</dbReference>
<keyword evidence="9" id="KW-1185">Reference proteome</keyword>
<evidence type="ECO:0000256" key="4">
    <source>
        <dbReference type="ARBA" id="ARBA00022777"/>
    </source>
</evidence>
<comment type="function">
    <text evidence="7">Catalyzes the specific phosphorylation of the 3-hydroxyl group of shikimic acid using ATP as a cosubstrate.</text>
</comment>
<dbReference type="GO" id="GO:0009073">
    <property type="term" value="P:aromatic amino acid family biosynthetic process"/>
    <property type="evidence" value="ECO:0007669"/>
    <property type="project" value="UniProtKB-KW"/>
</dbReference>
<keyword evidence="5 7" id="KW-0067">ATP-binding</keyword>
<keyword evidence="4 7" id="KW-0418">Kinase</keyword>
<dbReference type="InterPro" id="IPR027417">
    <property type="entry name" value="P-loop_NTPase"/>
</dbReference>
<comment type="similarity">
    <text evidence="7">Belongs to the shikimate kinase family.</text>
</comment>
<dbReference type="PRINTS" id="PR01100">
    <property type="entry name" value="SHIKIMTKNASE"/>
</dbReference>
<feature type="binding site" evidence="7">
    <location>
        <position position="47"/>
    </location>
    <ligand>
        <name>substrate</name>
    </ligand>
</feature>
<evidence type="ECO:0000256" key="5">
    <source>
        <dbReference type="ARBA" id="ARBA00022840"/>
    </source>
</evidence>
<feature type="binding site" evidence="7">
    <location>
        <position position="131"/>
    </location>
    <ligand>
        <name>ATP</name>
        <dbReference type="ChEBI" id="CHEBI:30616"/>
    </ligand>
</feature>
<gene>
    <name evidence="7" type="primary">aroK</name>
    <name evidence="8" type="ORF">H9L42_15385</name>
</gene>